<reference evidence="1" key="1">
    <citation type="submission" date="2024-01" db="EMBL/GenBank/DDBJ databases">
        <title>Sequencing the genomes of a sandfly, Sergentomyia squamirostris, and its two endosymbionts.</title>
        <authorList>
            <person name="Itokawa K."/>
            <person name="Sanjoba C."/>
        </authorList>
    </citation>
    <scope>NUCLEOTIDE SEQUENCE</scope>
    <source>
        <strain evidence="1">RiSSQ</strain>
    </source>
</reference>
<protein>
    <submittedName>
        <fullName evidence="1">DUF2674 domain-containing protein</fullName>
    </submittedName>
</protein>
<proteinExistence type="predicted"/>
<evidence type="ECO:0000313" key="1">
    <source>
        <dbReference type="EMBL" id="BFD45957.1"/>
    </source>
</evidence>
<dbReference type="Pfam" id="PF10879">
    <property type="entry name" value="DUF2674"/>
    <property type="match status" value="1"/>
</dbReference>
<name>A0AAT9G843_9RICK</name>
<accession>A0AAT9G843</accession>
<dbReference type="InterPro" id="IPR024246">
    <property type="entry name" value="DUF2674"/>
</dbReference>
<organism evidence="1">
    <name type="scientific">Candidatus Tisiphia endosymbiont of Sergentomyia squamirostris</name>
    <dbReference type="NCBI Taxonomy" id="3113639"/>
    <lineage>
        <taxon>Bacteria</taxon>
        <taxon>Pseudomonadati</taxon>
        <taxon>Pseudomonadota</taxon>
        <taxon>Alphaproteobacteria</taxon>
        <taxon>Rickettsiales</taxon>
        <taxon>Rickettsiaceae</taxon>
        <taxon>Rickettsieae</taxon>
        <taxon>Candidatus Tisiphia</taxon>
    </lineage>
</organism>
<sequence length="74" mass="8757">MTRVKPHQKIISFAENKSDLDKITQFIMDGWAIVKLMPHGNYFIGVMEKMNYDNNINDQEKIVYIPPRKKIIFT</sequence>
<gene>
    <name evidence="1" type="ORF">DMENIID0002_06030</name>
</gene>
<dbReference type="AlphaFoldDB" id="A0AAT9G843"/>
<dbReference type="EMBL" id="AP029170">
    <property type="protein sequence ID" value="BFD45957.1"/>
    <property type="molecule type" value="Genomic_DNA"/>
</dbReference>